<dbReference type="EMBL" id="AQGS01000308">
    <property type="protein sequence ID" value="EPS40590.1"/>
    <property type="molecule type" value="Genomic_DNA"/>
</dbReference>
<protein>
    <submittedName>
        <fullName evidence="3">Uncharacterized protein</fullName>
    </submittedName>
</protein>
<name>S8AC63_DACHA</name>
<dbReference type="OrthoDB" id="5431255at2759"/>
<reference evidence="3 4" key="1">
    <citation type="journal article" date="2013" name="PLoS Genet.">
        <title>Genomic mechanisms accounting for the adaptation to parasitism in nematode-trapping fungi.</title>
        <authorList>
            <person name="Meerupati T."/>
            <person name="Andersson K.M."/>
            <person name="Friman E."/>
            <person name="Kumar D."/>
            <person name="Tunlid A."/>
            <person name="Ahren D."/>
        </authorList>
    </citation>
    <scope>NUCLEOTIDE SEQUENCE [LARGE SCALE GENOMIC DNA]</scope>
    <source>
        <strain evidence="3 4">CBS 200.50</strain>
    </source>
</reference>
<gene>
    <name evidence="3" type="ORF">H072_5567</name>
</gene>
<feature type="compositionally biased region" description="Low complexity" evidence="1">
    <location>
        <begin position="538"/>
        <end position="589"/>
    </location>
</feature>
<evidence type="ECO:0000313" key="4">
    <source>
        <dbReference type="Proteomes" id="UP000015100"/>
    </source>
</evidence>
<comment type="caution">
    <text evidence="3">The sequence shown here is derived from an EMBL/GenBank/DDBJ whole genome shotgun (WGS) entry which is preliminary data.</text>
</comment>
<keyword evidence="4" id="KW-1185">Reference proteome</keyword>
<dbReference type="STRING" id="1284197.S8AC63"/>
<feature type="region of interest" description="Disordered" evidence="1">
    <location>
        <begin position="534"/>
        <end position="617"/>
    </location>
</feature>
<feature type="compositionally biased region" description="Low complexity" evidence="1">
    <location>
        <begin position="605"/>
        <end position="617"/>
    </location>
</feature>
<dbReference type="OMA" id="SVHEMPP"/>
<keyword evidence="2" id="KW-0732">Signal</keyword>
<dbReference type="Proteomes" id="UP000015100">
    <property type="component" value="Unassembled WGS sequence"/>
</dbReference>
<feature type="chain" id="PRO_5004560380" evidence="2">
    <location>
        <begin position="29"/>
        <end position="646"/>
    </location>
</feature>
<accession>S8AC63</accession>
<dbReference type="HOGENOM" id="CLU_423904_0_0_1"/>
<feature type="region of interest" description="Disordered" evidence="1">
    <location>
        <begin position="51"/>
        <end position="85"/>
    </location>
</feature>
<evidence type="ECO:0000313" key="3">
    <source>
        <dbReference type="EMBL" id="EPS40590.1"/>
    </source>
</evidence>
<proteinExistence type="predicted"/>
<reference evidence="4" key="2">
    <citation type="submission" date="2013-04" db="EMBL/GenBank/DDBJ databases">
        <title>Genomic mechanisms accounting for the adaptation to parasitism in nematode-trapping fungi.</title>
        <authorList>
            <person name="Ahren D.G."/>
        </authorList>
    </citation>
    <scope>NUCLEOTIDE SEQUENCE [LARGE SCALE GENOMIC DNA]</scope>
    <source>
        <strain evidence="4">CBS 200.50</strain>
    </source>
</reference>
<evidence type="ECO:0000256" key="2">
    <source>
        <dbReference type="SAM" id="SignalP"/>
    </source>
</evidence>
<sequence>MSPRFNLMKTLLALPLCLQLLAIPTAGATDAPVPNPFAGVYLDPAQPSAYGYEPAQSSTTLPASVHEMPPPMMHEASSSSSSSDTSIMGHEVSVSISTQLLTQTATVTDLQVHTALETVTSQHVIFSHVTVVQHVNIPTTVNMVHIVTETAIVKETLTQHIVQYVTVVTPTTIVETQPPITSTIHRFVTQEVDKPVTVVSVKVFHNIVTSIVHVPSVVKETMTVLEESIVTETATHVVVSASVETQLMIHTQTVENEVEVTKTAVQHVVQKVTETQTAFSHVVSEVTKTEMQHVVQEVTKTELQHIVEEVTKTELQHVVQKVTDTATVHIINTVEVNVGNTETVHIISTVGNTETVHIVSTVGHFATHIVEVVSTATETVFVSGAPVEQPPAETVLPQPNNGAICNCQCLCPPGYMPTPIYPNKPQPLLSSCVSSAALYKPSTVVLAPGPVAPAESSAVGGGEPAPVVTSRVSYGFTTISGPTSINNVASPYPSGFSTIAYPQINAGISSTTIMETTVTSMISEFTIISSTAAEETPSANLSTDSSTTSTETSSSLATDSASSTLISASSTIDLAPSTTDSSPTNTDPNEGGEATNIIPVEDPQGPTTTSTTDSIDPGFGGGSVMPFLPINTETGGAAITIPVGRR</sequence>
<evidence type="ECO:0000256" key="1">
    <source>
        <dbReference type="SAM" id="MobiDB-lite"/>
    </source>
</evidence>
<feature type="signal peptide" evidence="2">
    <location>
        <begin position="1"/>
        <end position="28"/>
    </location>
</feature>
<organism evidence="3 4">
    <name type="scientific">Dactylellina haptotyla (strain CBS 200.50)</name>
    <name type="common">Nematode-trapping fungus</name>
    <name type="synonym">Monacrosporium haptotylum</name>
    <dbReference type="NCBI Taxonomy" id="1284197"/>
    <lineage>
        <taxon>Eukaryota</taxon>
        <taxon>Fungi</taxon>
        <taxon>Dikarya</taxon>
        <taxon>Ascomycota</taxon>
        <taxon>Pezizomycotina</taxon>
        <taxon>Orbiliomycetes</taxon>
        <taxon>Orbiliales</taxon>
        <taxon>Orbiliaceae</taxon>
        <taxon>Dactylellina</taxon>
    </lineage>
</organism>
<dbReference type="AlphaFoldDB" id="S8AC63"/>